<dbReference type="InterPro" id="IPR058285">
    <property type="entry name" value="DUF7979"/>
</dbReference>
<evidence type="ECO:0000313" key="3">
    <source>
        <dbReference type="Proteomes" id="UP000236755"/>
    </source>
</evidence>
<reference evidence="2 3" key="1">
    <citation type="submission" date="2016-10" db="EMBL/GenBank/DDBJ databases">
        <authorList>
            <person name="de Groot N.N."/>
        </authorList>
    </citation>
    <scope>NUCLEOTIDE SEQUENCE [LARGE SCALE GENOMIC DNA]</scope>
    <source>
        <strain evidence="2 3">CGMCC 1.8712</strain>
    </source>
</reference>
<gene>
    <name evidence="2" type="ORF">SAMN04488065_0852</name>
</gene>
<evidence type="ECO:0000259" key="1">
    <source>
        <dbReference type="Pfam" id="PF25934"/>
    </source>
</evidence>
<protein>
    <recommendedName>
        <fullName evidence="1">DUF7979 domain-containing protein</fullName>
    </recommendedName>
</protein>
<evidence type="ECO:0000313" key="2">
    <source>
        <dbReference type="EMBL" id="SDZ86255.1"/>
    </source>
</evidence>
<dbReference type="RefSeq" id="WP_143025223.1">
    <property type="nucleotide sequence ID" value="NZ_FNQT01000001.1"/>
</dbReference>
<dbReference type="EMBL" id="FNQT01000001">
    <property type="protein sequence ID" value="SDZ86255.1"/>
    <property type="molecule type" value="Genomic_DNA"/>
</dbReference>
<dbReference type="Pfam" id="PF25934">
    <property type="entry name" value="DUF7979"/>
    <property type="match status" value="1"/>
</dbReference>
<accession>A0A1H3WGM9</accession>
<dbReference type="Proteomes" id="UP000236755">
    <property type="component" value="Unassembled WGS sequence"/>
</dbReference>
<feature type="domain" description="DUF7979" evidence="1">
    <location>
        <begin position="42"/>
        <end position="103"/>
    </location>
</feature>
<keyword evidence="3" id="KW-1185">Reference proteome</keyword>
<dbReference type="PROSITE" id="PS51257">
    <property type="entry name" value="PROKAR_LIPOPROTEIN"/>
    <property type="match status" value="1"/>
</dbReference>
<proteinExistence type="predicted"/>
<dbReference type="OrthoDB" id="307456at2157"/>
<sequence length="108" mass="11303">MSPARQAVAALVVLVAVTGCLGTGSPDATPTPTATANTDCPPALTVYEVGAEPTDPDSAADYANLTADQQATFHEARNGSVESFDREWYDIDLVAYEGTYYRAGVVVC</sequence>
<name>A0A1H3WGM9_9EURY</name>
<organism evidence="2 3">
    <name type="scientific">Haloplanus vescus</name>
    <dbReference type="NCBI Taxonomy" id="555874"/>
    <lineage>
        <taxon>Archaea</taxon>
        <taxon>Methanobacteriati</taxon>
        <taxon>Methanobacteriota</taxon>
        <taxon>Stenosarchaea group</taxon>
        <taxon>Halobacteria</taxon>
        <taxon>Halobacteriales</taxon>
        <taxon>Haloferacaceae</taxon>
        <taxon>Haloplanus</taxon>
    </lineage>
</organism>
<dbReference type="AlphaFoldDB" id="A0A1H3WGM9"/>